<keyword evidence="3" id="KW-1185">Reference proteome</keyword>
<dbReference type="InterPro" id="IPR008775">
    <property type="entry name" value="Phytyl_CoA_dOase-like"/>
</dbReference>
<dbReference type="SUPFAM" id="SSF51197">
    <property type="entry name" value="Clavaminate synthase-like"/>
    <property type="match status" value="1"/>
</dbReference>
<comment type="caution">
    <text evidence="2">The sequence shown here is derived from an EMBL/GenBank/DDBJ whole genome shotgun (WGS) entry which is preliminary data.</text>
</comment>
<feature type="transmembrane region" description="Helical" evidence="1">
    <location>
        <begin position="120"/>
        <end position="139"/>
    </location>
</feature>
<reference evidence="2 3" key="1">
    <citation type="journal article" date="2024" name="Science">
        <title>Giant polyketide synthase enzymes in the biosynthesis of giant marine polyether toxins.</title>
        <authorList>
            <person name="Fallon T.R."/>
            <person name="Shende V.V."/>
            <person name="Wierzbicki I.H."/>
            <person name="Pendleton A.L."/>
            <person name="Watervoot N.F."/>
            <person name="Auber R.P."/>
            <person name="Gonzalez D.J."/>
            <person name="Wisecaver J.H."/>
            <person name="Moore B.S."/>
        </authorList>
    </citation>
    <scope>NUCLEOTIDE SEQUENCE [LARGE SCALE GENOMIC DNA]</scope>
    <source>
        <strain evidence="2 3">12B1</strain>
    </source>
</reference>
<evidence type="ECO:0000256" key="1">
    <source>
        <dbReference type="SAM" id="Phobius"/>
    </source>
</evidence>
<accession>A0AB34K7B7</accession>
<keyword evidence="1" id="KW-0812">Transmembrane</keyword>
<proteinExistence type="predicted"/>
<evidence type="ECO:0000313" key="3">
    <source>
        <dbReference type="Proteomes" id="UP001515480"/>
    </source>
</evidence>
<sequence length="436" mass="47181">MRMYDCEICDYVNTTYFLVSAVSFEMRATLLLAASLHVAAAFLATPRASPLIARVNARRTPCLPACVEREARRSASLEEEQKEAERAETIEYLKTLGGFSFGSLGLFFALTAGAGLEDVVAGNLVLVALCAYGTYLLFFDGGVTQAALEQQAIQQLADEEGEIMIGAPRATIGCFDAKDVCASSESVVETMKKDGCARLNGAISASTAASLLEYVNDALDRKREEVVSGVKPESASFGDVLMRENRFDLKLDLDPAVCTALDEALQPLRPIMSSLLGKEAELFELAALISDPRAPRQPVHPDTPFRQGESAASITAFVALQDVDASMGPTAVIPGTHTAEAHEKFNNRDDGGRQRVALLREKPNHLGTLKTGDANLIDSRLLHCGTGNESFKRRVLFYFSYRAKGARTAPGSLLTSIRQRGYTLEQPISYFESACA</sequence>
<gene>
    <name evidence="2" type="ORF">AB1Y20_000155</name>
</gene>
<dbReference type="Gene3D" id="2.60.120.620">
    <property type="entry name" value="q2cbj1_9rhob like domain"/>
    <property type="match status" value="1"/>
</dbReference>
<dbReference type="EMBL" id="JBGBPQ010000001">
    <property type="protein sequence ID" value="KAL1529197.1"/>
    <property type="molecule type" value="Genomic_DNA"/>
</dbReference>
<keyword evidence="1" id="KW-0472">Membrane</keyword>
<organism evidence="2 3">
    <name type="scientific">Prymnesium parvum</name>
    <name type="common">Toxic golden alga</name>
    <dbReference type="NCBI Taxonomy" id="97485"/>
    <lineage>
        <taxon>Eukaryota</taxon>
        <taxon>Haptista</taxon>
        <taxon>Haptophyta</taxon>
        <taxon>Prymnesiophyceae</taxon>
        <taxon>Prymnesiales</taxon>
        <taxon>Prymnesiaceae</taxon>
        <taxon>Prymnesium</taxon>
    </lineage>
</organism>
<protein>
    <submittedName>
        <fullName evidence="2">Uncharacterized protein</fullName>
    </submittedName>
</protein>
<dbReference type="PANTHER" id="PTHR37563:SF2">
    <property type="entry name" value="PHYTANOYL-COA DIOXYGENASE FAMILY PROTEIN (AFU_ORTHOLOGUE AFUA_2G03330)"/>
    <property type="match status" value="1"/>
</dbReference>
<dbReference type="InterPro" id="IPR051961">
    <property type="entry name" value="Fungal_Metabolite_Diox"/>
</dbReference>
<dbReference type="Pfam" id="PF05721">
    <property type="entry name" value="PhyH"/>
    <property type="match status" value="1"/>
</dbReference>
<feature type="transmembrane region" description="Helical" evidence="1">
    <location>
        <begin position="92"/>
        <end position="114"/>
    </location>
</feature>
<dbReference type="Proteomes" id="UP001515480">
    <property type="component" value="Unassembled WGS sequence"/>
</dbReference>
<keyword evidence="1" id="KW-1133">Transmembrane helix</keyword>
<dbReference type="PANTHER" id="PTHR37563">
    <property type="entry name" value="PHYTANOYL-COA DIOXYGENASE FAMILY PROTEIN (AFU_ORTHOLOGUE AFUA_2G03330)"/>
    <property type="match status" value="1"/>
</dbReference>
<name>A0AB34K7B7_PRYPA</name>
<dbReference type="AlphaFoldDB" id="A0AB34K7B7"/>
<evidence type="ECO:0000313" key="2">
    <source>
        <dbReference type="EMBL" id="KAL1529197.1"/>
    </source>
</evidence>